<name>A0ABZ2IV22_9BACT</name>
<protein>
    <recommendedName>
        <fullName evidence="3">RNA polymerase alpha subunit C-terminal domain-containing protein</fullName>
    </recommendedName>
</protein>
<dbReference type="RefSeq" id="WP_251968484.1">
    <property type="nucleotide sequence ID" value="NZ_CP146284.1"/>
</dbReference>
<organism evidence="1 2">
    <name type="scientific">Parabacteroides absconsus</name>
    <dbReference type="NCBI Taxonomy" id="2951805"/>
    <lineage>
        <taxon>Bacteria</taxon>
        <taxon>Pseudomonadati</taxon>
        <taxon>Bacteroidota</taxon>
        <taxon>Bacteroidia</taxon>
        <taxon>Bacteroidales</taxon>
        <taxon>Tannerellaceae</taxon>
        <taxon>Parabacteroides</taxon>
    </lineage>
</organism>
<evidence type="ECO:0000313" key="2">
    <source>
        <dbReference type="Proteomes" id="UP001320603"/>
    </source>
</evidence>
<reference evidence="1 2" key="1">
    <citation type="submission" date="2024-02" db="EMBL/GenBank/DDBJ databases">
        <title>Whole genome sequencing of Parabacteroides sp. AD58.</title>
        <authorList>
            <person name="Chaplin A.V."/>
            <person name="Pikina A.P."/>
            <person name="Sokolova S.R."/>
            <person name="Korostin D.O."/>
            <person name="Efimov B.A."/>
        </authorList>
    </citation>
    <scope>NUCLEOTIDE SEQUENCE [LARGE SCALE GENOMIC DNA]</scope>
    <source>
        <strain evidence="1 2">AD58</strain>
    </source>
</reference>
<sequence length="810" mass="95256">MENRLISYLYDEGEISGETYLYCIENDIESIDDVRLNDVPEDRACIYKELQALQISIAGNENDLPLDNSKDNLKDGFKNININVSESLVKQDEEEGVYRIIYEEALKKVDTRAKNVLNGIKSRCFTDEEFYEFILDFKDEVTHPKVRNAGRKTILQILNIADELRKAKGITLKSEDTNVQNHEVALTINLDSIWPMISSEIKKLSVRSQNAFNTLLKGCHNSLNELYIKISDSKFSIGDIKNVGEKSIPELTNFFQYIKEIASKVNDETEESRNELIEKQKFVSDNILSVSNIDIIFSEKRRLGHLPIFEIIQMYLNSLSARDKIILEGQINIYVGQVLKSRDELITMLDLTGERIRQIKFSIFDNLESRIKYISSKEYIDLSYYDNNTIKFVNSNEYTKFKNNFLLWVLSIISNNYYILGNAKETLLNPDNKRLNLNIVPEELNQIFDFQLFLQNFNEVYNDKHNQDYKLNLNGYILDFFRGNIQYEYFEKIEKACRYILARCYDCLFDGNYIIIEANSYRNIPDIVEDIIRDHGSAMSKDEIYEVFVKKYPDRNVTISSIAASININTNLSAIGRTSTYTLKEWNKGYKRGGTIREFALEYIMQTTEHIASVNDLVKYIKKYRPSTSEKSIVSNLQAEANKLFSVYIKDGVRYIGITKEEYNSCYERLSEDIERRDFKTSIDLLIAFILKNNRFPYNYSTADDSEVRLNRFWNVQKKKKEKGTLSEKEKELFDLIIDQYGDLDISYADYMWRNRYNELTEYLREKGNRYLPEHLKRWYYKNNTIFNNGELKDWQEELFINIIYLWNNA</sequence>
<dbReference type="EMBL" id="CP146284">
    <property type="protein sequence ID" value="WWV67225.1"/>
    <property type="molecule type" value="Genomic_DNA"/>
</dbReference>
<evidence type="ECO:0008006" key="3">
    <source>
        <dbReference type="Google" id="ProtNLM"/>
    </source>
</evidence>
<accession>A0ABZ2IV22</accession>
<gene>
    <name evidence="1" type="ORF">NEE14_004360</name>
</gene>
<dbReference type="Proteomes" id="UP001320603">
    <property type="component" value="Chromosome"/>
</dbReference>
<evidence type="ECO:0000313" key="1">
    <source>
        <dbReference type="EMBL" id="WWV67225.1"/>
    </source>
</evidence>
<proteinExistence type="predicted"/>
<keyword evidence="2" id="KW-1185">Reference proteome</keyword>